<feature type="compositionally biased region" description="Basic residues" evidence="1">
    <location>
        <begin position="31"/>
        <end position="41"/>
    </location>
</feature>
<gene>
    <name evidence="2" type="ORF">EJ05DRAFT_490217</name>
</gene>
<keyword evidence="3" id="KW-1185">Reference proteome</keyword>
<accession>A0A6A6VUS0</accession>
<dbReference type="EMBL" id="ML996584">
    <property type="protein sequence ID" value="KAF2753536.1"/>
    <property type="molecule type" value="Genomic_DNA"/>
</dbReference>
<reference evidence="2" key="1">
    <citation type="journal article" date="2020" name="Stud. Mycol.">
        <title>101 Dothideomycetes genomes: a test case for predicting lifestyles and emergence of pathogens.</title>
        <authorList>
            <person name="Haridas S."/>
            <person name="Albert R."/>
            <person name="Binder M."/>
            <person name="Bloem J."/>
            <person name="Labutti K."/>
            <person name="Salamov A."/>
            <person name="Andreopoulos B."/>
            <person name="Baker S."/>
            <person name="Barry K."/>
            <person name="Bills G."/>
            <person name="Bluhm B."/>
            <person name="Cannon C."/>
            <person name="Castanera R."/>
            <person name="Culley D."/>
            <person name="Daum C."/>
            <person name="Ezra D."/>
            <person name="Gonzalez J."/>
            <person name="Henrissat B."/>
            <person name="Kuo A."/>
            <person name="Liang C."/>
            <person name="Lipzen A."/>
            <person name="Lutzoni F."/>
            <person name="Magnuson J."/>
            <person name="Mondo S."/>
            <person name="Nolan M."/>
            <person name="Ohm R."/>
            <person name="Pangilinan J."/>
            <person name="Park H.-J."/>
            <person name="Ramirez L."/>
            <person name="Alfaro M."/>
            <person name="Sun H."/>
            <person name="Tritt A."/>
            <person name="Yoshinaga Y."/>
            <person name="Zwiers L.-H."/>
            <person name="Turgeon B."/>
            <person name="Goodwin S."/>
            <person name="Spatafora J."/>
            <person name="Crous P."/>
            <person name="Grigoriev I."/>
        </authorList>
    </citation>
    <scope>NUCLEOTIDE SEQUENCE</scope>
    <source>
        <strain evidence="2">CBS 121739</strain>
    </source>
</reference>
<dbReference type="AlphaFoldDB" id="A0A6A6VUS0"/>
<protein>
    <submittedName>
        <fullName evidence="2">Uncharacterized protein</fullName>
    </submittedName>
</protein>
<feature type="region of interest" description="Disordered" evidence="1">
    <location>
        <begin position="1"/>
        <end position="41"/>
    </location>
</feature>
<evidence type="ECO:0000313" key="3">
    <source>
        <dbReference type="Proteomes" id="UP000799437"/>
    </source>
</evidence>
<name>A0A6A6VUS0_9PEZI</name>
<evidence type="ECO:0000256" key="1">
    <source>
        <dbReference type="SAM" id="MobiDB-lite"/>
    </source>
</evidence>
<dbReference type="Proteomes" id="UP000799437">
    <property type="component" value="Unassembled WGS sequence"/>
</dbReference>
<dbReference type="RefSeq" id="XP_033595987.1">
    <property type="nucleotide sequence ID" value="XM_033745858.1"/>
</dbReference>
<proteinExistence type="predicted"/>
<sequence>MDSSQQPALSRVKNEAAGTVGPKLESEPHTHARTHARKSSKAVHLTTLQQLSLVCKSCQVEFYRGERERESEKHRTSSALHGTPNRMRELEYINAIITYRRSTSLLERLNGRFVPRLAGVLVPDQQTTTTRMLCDDFINRNQPWEDQQAFRHMGMGGWPSTSWTDRTGQCHHELVTDESEDSMSMLVIWSAMKHNDSRASSRRLCWWLLNGPLVQTAAVALTL</sequence>
<evidence type="ECO:0000313" key="2">
    <source>
        <dbReference type="EMBL" id="KAF2753536.1"/>
    </source>
</evidence>
<organism evidence="2 3">
    <name type="scientific">Pseudovirgaria hyperparasitica</name>
    <dbReference type="NCBI Taxonomy" id="470096"/>
    <lineage>
        <taxon>Eukaryota</taxon>
        <taxon>Fungi</taxon>
        <taxon>Dikarya</taxon>
        <taxon>Ascomycota</taxon>
        <taxon>Pezizomycotina</taxon>
        <taxon>Dothideomycetes</taxon>
        <taxon>Dothideomycetes incertae sedis</taxon>
        <taxon>Acrospermales</taxon>
        <taxon>Acrospermaceae</taxon>
        <taxon>Pseudovirgaria</taxon>
    </lineage>
</organism>
<dbReference type="GeneID" id="54486912"/>